<evidence type="ECO:0000313" key="3">
    <source>
        <dbReference type="Proteomes" id="UP000002033"/>
    </source>
</evidence>
<dbReference type="InterPro" id="IPR001387">
    <property type="entry name" value="Cro/C1-type_HTH"/>
</dbReference>
<accession>D8JWA4</accession>
<sequence length="93" mass="10210">MAIMRLTQAQIWLRQEIKTSGKSQAGLARHMKKAGLQASEPMISKIVNGKRKIRDDELEAMIAYFGNSPYEPGAGAAKKAVRDLLENLLKAVG</sequence>
<dbReference type="STRING" id="582899.Hden_1205"/>
<dbReference type="RefSeq" id="WP_013215232.1">
    <property type="nucleotide sequence ID" value="NC_014313.1"/>
</dbReference>
<dbReference type="AlphaFoldDB" id="D8JWA4"/>
<dbReference type="Proteomes" id="UP000002033">
    <property type="component" value="Chromosome"/>
</dbReference>
<dbReference type="OrthoDB" id="7984422at2"/>
<dbReference type="GO" id="GO:0003677">
    <property type="term" value="F:DNA binding"/>
    <property type="evidence" value="ECO:0007669"/>
    <property type="project" value="InterPro"/>
</dbReference>
<dbReference type="KEGG" id="hdn:Hden_1205"/>
<organism evidence="2 3">
    <name type="scientific">Hyphomicrobium denitrificans (strain ATCC 51888 / DSM 1869 / NCIMB 11706 / TK 0415)</name>
    <dbReference type="NCBI Taxonomy" id="582899"/>
    <lineage>
        <taxon>Bacteria</taxon>
        <taxon>Pseudomonadati</taxon>
        <taxon>Pseudomonadota</taxon>
        <taxon>Alphaproteobacteria</taxon>
        <taxon>Hyphomicrobiales</taxon>
        <taxon>Hyphomicrobiaceae</taxon>
        <taxon>Hyphomicrobium</taxon>
    </lineage>
</organism>
<dbReference type="CDD" id="cd00093">
    <property type="entry name" value="HTH_XRE"/>
    <property type="match status" value="1"/>
</dbReference>
<dbReference type="EMBL" id="CP002083">
    <property type="protein sequence ID" value="ADJ23017.1"/>
    <property type="molecule type" value="Genomic_DNA"/>
</dbReference>
<dbReference type="SMART" id="SM00530">
    <property type="entry name" value="HTH_XRE"/>
    <property type="match status" value="1"/>
</dbReference>
<name>D8JWA4_HYPDA</name>
<evidence type="ECO:0000259" key="1">
    <source>
        <dbReference type="SMART" id="SM00530"/>
    </source>
</evidence>
<dbReference type="SUPFAM" id="SSF47413">
    <property type="entry name" value="lambda repressor-like DNA-binding domains"/>
    <property type="match status" value="1"/>
</dbReference>
<dbReference type="HOGENOM" id="CLU_2395721_0_0_5"/>
<protein>
    <submittedName>
        <fullName evidence="2">Plasmid maintenance system antidote protein, XRE family</fullName>
    </submittedName>
</protein>
<feature type="domain" description="HTH cro/C1-type" evidence="1">
    <location>
        <begin position="12"/>
        <end position="72"/>
    </location>
</feature>
<gene>
    <name evidence="2" type="ordered locus">Hden_1205</name>
</gene>
<keyword evidence="3" id="KW-1185">Reference proteome</keyword>
<dbReference type="InterPro" id="IPR010982">
    <property type="entry name" value="Lambda_DNA-bd_dom_sf"/>
</dbReference>
<proteinExistence type="predicted"/>
<reference evidence="3" key="1">
    <citation type="journal article" date="2011" name="J. Bacteriol.">
        <title>Genome sequences of eight morphologically diverse alphaproteobacteria.</title>
        <authorList>
            <consortium name="US DOE Joint Genome Institute"/>
            <person name="Brown P.J."/>
            <person name="Kysela D.T."/>
            <person name="Buechlein A."/>
            <person name="Hemmerich C."/>
            <person name="Brun Y.V."/>
        </authorList>
    </citation>
    <scope>NUCLEOTIDE SEQUENCE [LARGE SCALE GENOMIC DNA]</scope>
    <source>
        <strain evidence="3">ATCC 51888 / DSM 1869 / NCIB 11706 / TK 0415</strain>
    </source>
</reference>
<evidence type="ECO:0000313" key="2">
    <source>
        <dbReference type="EMBL" id="ADJ23017.1"/>
    </source>
</evidence>
<dbReference type="Gene3D" id="1.10.260.40">
    <property type="entry name" value="lambda repressor-like DNA-binding domains"/>
    <property type="match status" value="1"/>
</dbReference>